<keyword evidence="4" id="KW-1185">Reference proteome</keyword>
<keyword evidence="1" id="KW-1133">Transmembrane helix</keyword>
<organism evidence="3 4">
    <name type="scientific">Papaver nudicaule</name>
    <name type="common">Iceland poppy</name>
    <dbReference type="NCBI Taxonomy" id="74823"/>
    <lineage>
        <taxon>Eukaryota</taxon>
        <taxon>Viridiplantae</taxon>
        <taxon>Streptophyta</taxon>
        <taxon>Embryophyta</taxon>
        <taxon>Tracheophyta</taxon>
        <taxon>Spermatophyta</taxon>
        <taxon>Magnoliopsida</taxon>
        <taxon>Ranunculales</taxon>
        <taxon>Papaveraceae</taxon>
        <taxon>Papaveroideae</taxon>
        <taxon>Papaver</taxon>
    </lineage>
</organism>
<keyword evidence="1" id="KW-0472">Membrane</keyword>
<feature type="domain" description="N-acetyltransferase" evidence="2">
    <location>
        <begin position="113"/>
        <end position="273"/>
    </location>
</feature>
<gene>
    <name evidence="3" type="ORF">MKW94_009508</name>
</gene>
<dbReference type="PANTHER" id="PTHR47426">
    <property type="entry name" value="ACYL-COA N-ACYLTRANSFERASES (NAT) SUPERFAMILY PROTEIN"/>
    <property type="match status" value="1"/>
</dbReference>
<feature type="transmembrane region" description="Helical" evidence="1">
    <location>
        <begin position="37"/>
        <end position="57"/>
    </location>
</feature>
<dbReference type="SUPFAM" id="SSF55729">
    <property type="entry name" value="Acyl-CoA N-acyltransferases (Nat)"/>
    <property type="match status" value="1"/>
</dbReference>
<name>A0AA41S3E0_PAPNU</name>
<evidence type="ECO:0000259" key="2">
    <source>
        <dbReference type="PROSITE" id="PS51186"/>
    </source>
</evidence>
<dbReference type="PROSITE" id="PS51186">
    <property type="entry name" value="GNAT"/>
    <property type="match status" value="1"/>
</dbReference>
<dbReference type="InterPro" id="IPR000182">
    <property type="entry name" value="GNAT_dom"/>
</dbReference>
<dbReference type="Pfam" id="PF00583">
    <property type="entry name" value="Acetyltransf_1"/>
    <property type="match status" value="1"/>
</dbReference>
<protein>
    <recommendedName>
        <fullName evidence="2">N-acetyltransferase domain-containing protein</fullName>
    </recommendedName>
</protein>
<evidence type="ECO:0000256" key="1">
    <source>
        <dbReference type="SAM" id="Phobius"/>
    </source>
</evidence>
<accession>A0AA41S3E0</accession>
<dbReference type="GO" id="GO:0016747">
    <property type="term" value="F:acyltransferase activity, transferring groups other than amino-acyl groups"/>
    <property type="evidence" value="ECO:0007669"/>
    <property type="project" value="InterPro"/>
</dbReference>
<proteinExistence type="predicted"/>
<dbReference type="EMBL" id="JAJJMA010122140">
    <property type="protein sequence ID" value="MCL7032319.1"/>
    <property type="molecule type" value="Genomic_DNA"/>
</dbReference>
<dbReference type="Gene3D" id="3.40.630.30">
    <property type="match status" value="1"/>
</dbReference>
<evidence type="ECO:0000313" key="3">
    <source>
        <dbReference type="EMBL" id="MCL7032319.1"/>
    </source>
</evidence>
<dbReference type="InterPro" id="IPR016181">
    <property type="entry name" value="Acyl_CoA_acyltransferase"/>
</dbReference>
<reference evidence="3" key="1">
    <citation type="submission" date="2022-03" db="EMBL/GenBank/DDBJ databases">
        <title>A functionally conserved STORR gene fusion in Papaver species that diverged 16.8 million years ago.</title>
        <authorList>
            <person name="Catania T."/>
        </authorList>
    </citation>
    <scope>NUCLEOTIDE SEQUENCE</scope>
    <source>
        <strain evidence="3">S-191538</strain>
    </source>
</reference>
<evidence type="ECO:0000313" key="4">
    <source>
        <dbReference type="Proteomes" id="UP001177140"/>
    </source>
</evidence>
<sequence>MLMSMNVFHQTTTPKLLNFPSVSCIGRRRRSSSSHFLVSYPATTIIFFISCYSEFILKFCPVLFALPKEIEEYPSGDEEIQEHKEHSISILSDDVKEEQSKKLSSGEVKKLEFEVREATPDVERAAAACLKAEEFYEQANEYKEMCDGYESTSEPYMCVVAVQKEGENVIAVLGTLDLIFLMPDKGDSKEVWMAGKKARIGNVVVVELARRQGVASRMVKFAIECAKKEGAPQMFVKPDLDDESAQALYKKMGFTENGIDEIENQYVYCLNINSIR</sequence>
<comment type="caution">
    <text evidence="3">The sequence shown here is derived from an EMBL/GenBank/DDBJ whole genome shotgun (WGS) entry which is preliminary data.</text>
</comment>
<dbReference type="Proteomes" id="UP001177140">
    <property type="component" value="Unassembled WGS sequence"/>
</dbReference>
<dbReference type="AlphaFoldDB" id="A0AA41S3E0"/>
<keyword evidence="1" id="KW-0812">Transmembrane</keyword>
<dbReference type="PANTHER" id="PTHR47426:SF3">
    <property type="entry name" value="GCN5-RELATED N-ACETYLTRANSFERASE 6, CHLOROPLASTIC"/>
    <property type="match status" value="1"/>
</dbReference>
<dbReference type="CDD" id="cd04301">
    <property type="entry name" value="NAT_SF"/>
    <property type="match status" value="1"/>
</dbReference>